<dbReference type="EMBL" id="ATFC01000007">
    <property type="protein sequence ID" value="EPF47152.1"/>
    <property type="molecule type" value="Genomic_DNA"/>
</dbReference>
<accession>S3LRX3</accession>
<evidence type="ECO:0000313" key="2">
    <source>
        <dbReference type="Proteomes" id="UP000014605"/>
    </source>
</evidence>
<proteinExistence type="predicted"/>
<sequence>MNDIEVLHDAVFELPAGFTVEQYIDKNVGVWINRRKPFTVRVLEPAELAQTVQEEIAEMKKLYKA</sequence>
<dbReference type="PATRIC" id="fig|1125702.3.peg.1007"/>
<reference evidence="1 2" key="1">
    <citation type="submission" date="2013-04" db="EMBL/GenBank/DDBJ databases">
        <title>The Genome Sequence of Treponema vincentii F0403.</title>
        <authorList>
            <consortium name="The Broad Institute Genomics Platform"/>
            <person name="Earl A."/>
            <person name="Ward D."/>
            <person name="Feldgarden M."/>
            <person name="Gevers D."/>
            <person name="Leonetti C."/>
            <person name="Izard J."/>
            <person name="Walker B."/>
            <person name="Young S."/>
            <person name="Zeng Q."/>
            <person name="Gargeya S."/>
            <person name="Fitzgerald M."/>
            <person name="Haas B."/>
            <person name="Abouelleil A."/>
            <person name="Allen A.W."/>
            <person name="Alvarado L."/>
            <person name="Arachchi H.M."/>
            <person name="Berlin A.M."/>
            <person name="Chapman S.B."/>
            <person name="Gainer-Dewar J."/>
            <person name="Goldberg J."/>
            <person name="Griggs A."/>
            <person name="Gujja S."/>
            <person name="Hansen M."/>
            <person name="Howarth C."/>
            <person name="Imamovic A."/>
            <person name="Ireland A."/>
            <person name="Larimer J."/>
            <person name="McCowan C."/>
            <person name="Murphy C."/>
            <person name="Pearson M."/>
            <person name="Poon T.W."/>
            <person name="Priest M."/>
            <person name="Roberts A."/>
            <person name="Saif S."/>
            <person name="Shea T."/>
            <person name="Sisk P."/>
            <person name="Sykes S."/>
            <person name="Wortman J."/>
            <person name="Nusbaum C."/>
            <person name="Birren B."/>
        </authorList>
    </citation>
    <scope>NUCLEOTIDE SEQUENCE [LARGE SCALE GENOMIC DNA]</scope>
    <source>
        <strain evidence="1 2">F0403</strain>
    </source>
</reference>
<name>S3LRX3_9SPIR</name>
<dbReference type="HOGENOM" id="CLU_2848567_0_0_12"/>
<dbReference type="Proteomes" id="UP000014605">
    <property type="component" value="Unassembled WGS sequence"/>
</dbReference>
<dbReference type="AlphaFoldDB" id="S3LRX3"/>
<evidence type="ECO:0000313" key="1">
    <source>
        <dbReference type="EMBL" id="EPF47152.1"/>
    </source>
</evidence>
<dbReference type="RefSeq" id="WP_016518447.1">
    <property type="nucleotide sequence ID" value="NZ_KE332512.1"/>
</dbReference>
<organism evidence="1 2">
    <name type="scientific">Treponema vincentii F0403</name>
    <dbReference type="NCBI Taxonomy" id="1125702"/>
    <lineage>
        <taxon>Bacteria</taxon>
        <taxon>Pseudomonadati</taxon>
        <taxon>Spirochaetota</taxon>
        <taxon>Spirochaetia</taxon>
        <taxon>Spirochaetales</taxon>
        <taxon>Treponemataceae</taxon>
        <taxon>Treponema</taxon>
    </lineage>
</organism>
<keyword evidence="2" id="KW-1185">Reference proteome</keyword>
<dbReference type="GeneID" id="301461150"/>
<protein>
    <submittedName>
        <fullName evidence="1">Uncharacterized protein</fullName>
    </submittedName>
</protein>
<gene>
    <name evidence="1" type="ORF">HMPREF1222_00971</name>
</gene>
<comment type="caution">
    <text evidence="1">The sequence shown here is derived from an EMBL/GenBank/DDBJ whole genome shotgun (WGS) entry which is preliminary data.</text>
</comment>